<evidence type="ECO:0000313" key="2">
    <source>
        <dbReference type="EMBL" id="VDM36811.1"/>
    </source>
</evidence>
<accession>A0A0R3XDA1</accession>
<feature type="region of interest" description="Disordered" evidence="1">
    <location>
        <begin position="1"/>
        <end position="46"/>
    </location>
</feature>
<feature type="compositionally biased region" description="Basic and acidic residues" evidence="1">
    <location>
        <begin position="34"/>
        <end position="44"/>
    </location>
</feature>
<dbReference type="Proteomes" id="UP000274429">
    <property type="component" value="Unassembled WGS sequence"/>
</dbReference>
<dbReference type="WBParaSite" id="TTAC_0001152801-mRNA-1">
    <property type="protein sequence ID" value="TTAC_0001152801-mRNA-1"/>
    <property type="gene ID" value="TTAC_0001152801"/>
</dbReference>
<organism evidence="4">
    <name type="scientific">Hydatigena taeniaeformis</name>
    <name type="common">Feline tapeworm</name>
    <name type="synonym">Taenia taeniaeformis</name>
    <dbReference type="NCBI Taxonomy" id="6205"/>
    <lineage>
        <taxon>Eukaryota</taxon>
        <taxon>Metazoa</taxon>
        <taxon>Spiralia</taxon>
        <taxon>Lophotrochozoa</taxon>
        <taxon>Platyhelminthes</taxon>
        <taxon>Cestoda</taxon>
        <taxon>Eucestoda</taxon>
        <taxon>Cyclophyllidea</taxon>
        <taxon>Taeniidae</taxon>
        <taxon>Hydatigera</taxon>
    </lineage>
</organism>
<evidence type="ECO:0000256" key="1">
    <source>
        <dbReference type="SAM" id="MobiDB-lite"/>
    </source>
</evidence>
<feature type="compositionally biased region" description="Low complexity" evidence="1">
    <location>
        <begin position="371"/>
        <end position="385"/>
    </location>
</feature>
<feature type="compositionally biased region" description="Polar residues" evidence="1">
    <location>
        <begin position="335"/>
        <end position="345"/>
    </location>
</feature>
<feature type="compositionally biased region" description="Basic residues" evidence="1">
    <location>
        <begin position="8"/>
        <end position="26"/>
    </location>
</feature>
<gene>
    <name evidence="2" type="ORF">TTAC_LOCUS11511</name>
</gene>
<sequence length="522" mass="56681">MHVPSPSKQKHKSPLPKSRRQKRTSKSGHSESSISEKREEKESPDSLLNYLNIEDVSAPLIEGVTTTTTLAERFKGMHIAKKHPMQIIPSPTSVAETAVPPLEKLEPRSPWKPSESNQEEVNVEKHPMQIISAPTNVQASAVPTVEKMESCTSEIPLRPEEERMDTEAVGVPASPPSKNERLEEEHQSFAAVVEQTVATEASPVVESLHIVKKHPMQIIPSPTTVPESSVTSGEKVEPQRSAKPLESNQEDGDAVVTGVASSSSPPVEHTDDQQPSTVEPEQTAQPLTEGKSETAAVDVTESLRIVQKHPMHIIPTPTNVLKSAAPLTSEEKLEVTQTAEAVPTTTKEKQNLVKTGAKSTKSIDKKRGKKTPITIPTIETTTVLETEPKTSPLPNEDTKAEAEPLINVEMDISPSTAEVVNSENLTTEHQEASGKASPSSLDKKRSKTSPLGCTKRQREKRVSGSEPKETSFPTPEPTAQPIKQHQLSDVEKASSSPDRKEGNTSPLLPVEEKAMLSSVNVD</sequence>
<feature type="region of interest" description="Disordered" evidence="1">
    <location>
        <begin position="100"/>
        <end position="187"/>
    </location>
</feature>
<feature type="compositionally biased region" description="Low complexity" evidence="1">
    <location>
        <begin position="220"/>
        <end position="232"/>
    </location>
</feature>
<dbReference type="STRING" id="6205.A0A0R3XDA1"/>
<feature type="region of interest" description="Disordered" evidence="1">
    <location>
        <begin position="211"/>
        <end position="296"/>
    </location>
</feature>
<name>A0A0R3XDA1_HYDTA</name>
<feature type="region of interest" description="Disordered" evidence="1">
    <location>
        <begin position="332"/>
        <end position="522"/>
    </location>
</feature>
<reference evidence="4" key="1">
    <citation type="submission" date="2017-02" db="UniProtKB">
        <authorList>
            <consortium name="WormBaseParasite"/>
        </authorList>
    </citation>
    <scope>IDENTIFICATION</scope>
</reference>
<evidence type="ECO:0000313" key="4">
    <source>
        <dbReference type="WBParaSite" id="TTAC_0001152801-mRNA-1"/>
    </source>
</evidence>
<protein>
    <submittedName>
        <fullName evidence="4">Protein slender lobes</fullName>
    </submittedName>
</protein>
<feature type="compositionally biased region" description="Basic and acidic residues" evidence="1">
    <location>
        <begin position="486"/>
        <end position="502"/>
    </location>
</feature>
<feature type="compositionally biased region" description="Polar residues" evidence="1">
    <location>
        <begin position="413"/>
        <end position="425"/>
    </location>
</feature>
<dbReference type="EMBL" id="UYWX01024619">
    <property type="protein sequence ID" value="VDM36811.1"/>
    <property type="molecule type" value="Genomic_DNA"/>
</dbReference>
<reference evidence="2 3" key="2">
    <citation type="submission" date="2018-11" db="EMBL/GenBank/DDBJ databases">
        <authorList>
            <consortium name="Pathogen Informatics"/>
        </authorList>
    </citation>
    <scope>NUCLEOTIDE SEQUENCE [LARGE SCALE GENOMIC DNA]</scope>
</reference>
<feature type="compositionally biased region" description="Basic and acidic residues" evidence="1">
    <location>
        <begin position="178"/>
        <end position="187"/>
    </location>
</feature>
<keyword evidence="3" id="KW-1185">Reference proteome</keyword>
<feature type="compositionally biased region" description="Polar residues" evidence="1">
    <location>
        <begin position="132"/>
        <end position="141"/>
    </location>
</feature>
<feature type="compositionally biased region" description="Basic and acidic residues" evidence="1">
    <location>
        <begin position="460"/>
        <end position="469"/>
    </location>
</feature>
<feature type="compositionally biased region" description="Polar residues" evidence="1">
    <location>
        <begin position="273"/>
        <end position="286"/>
    </location>
</feature>
<proteinExistence type="predicted"/>
<evidence type="ECO:0000313" key="3">
    <source>
        <dbReference type="Proteomes" id="UP000274429"/>
    </source>
</evidence>
<dbReference type="AlphaFoldDB" id="A0A0R3XDA1"/>